<gene>
    <name evidence="3" type="ORF">B0H17DRAFT_1031113</name>
</gene>
<feature type="region of interest" description="Disordered" evidence="1">
    <location>
        <begin position="328"/>
        <end position="352"/>
    </location>
</feature>
<feature type="domain" description="C2H2-type" evidence="2">
    <location>
        <begin position="119"/>
        <end position="142"/>
    </location>
</feature>
<dbReference type="EMBL" id="JARKIE010000003">
    <property type="protein sequence ID" value="KAJ7708860.1"/>
    <property type="molecule type" value="Genomic_DNA"/>
</dbReference>
<organism evidence="3 4">
    <name type="scientific">Mycena rosella</name>
    <name type="common">Pink bonnet</name>
    <name type="synonym">Agaricus rosellus</name>
    <dbReference type="NCBI Taxonomy" id="1033263"/>
    <lineage>
        <taxon>Eukaryota</taxon>
        <taxon>Fungi</taxon>
        <taxon>Dikarya</taxon>
        <taxon>Basidiomycota</taxon>
        <taxon>Agaricomycotina</taxon>
        <taxon>Agaricomycetes</taxon>
        <taxon>Agaricomycetidae</taxon>
        <taxon>Agaricales</taxon>
        <taxon>Marasmiineae</taxon>
        <taxon>Mycenaceae</taxon>
        <taxon>Mycena</taxon>
    </lineage>
</organism>
<reference evidence="3" key="1">
    <citation type="submission" date="2023-03" db="EMBL/GenBank/DDBJ databases">
        <title>Massive genome expansion in bonnet fungi (Mycena s.s.) driven by repeated elements and novel gene families across ecological guilds.</title>
        <authorList>
            <consortium name="Lawrence Berkeley National Laboratory"/>
            <person name="Harder C.B."/>
            <person name="Miyauchi S."/>
            <person name="Viragh M."/>
            <person name="Kuo A."/>
            <person name="Thoen E."/>
            <person name="Andreopoulos B."/>
            <person name="Lu D."/>
            <person name="Skrede I."/>
            <person name="Drula E."/>
            <person name="Henrissat B."/>
            <person name="Morin E."/>
            <person name="Kohler A."/>
            <person name="Barry K."/>
            <person name="LaButti K."/>
            <person name="Morin E."/>
            <person name="Salamov A."/>
            <person name="Lipzen A."/>
            <person name="Mereny Z."/>
            <person name="Hegedus B."/>
            <person name="Baldrian P."/>
            <person name="Stursova M."/>
            <person name="Weitz H."/>
            <person name="Taylor A."/>
            <person name="Grigoriev I.V."/>
            <person name="Nagy L.G."/>
            <person name="Martin F."/>
            <person name="Kauserud H."/>
        </authorList>
    </citation>
    <scope>NUCLEOTIDE SEQUENCE</scope>
    <source>
        <strain evidence="3">CBHHK067</strain>
    </source>
</reference>
<feature type="region of interest" description="Disordered" evidence="1">
    <location>
        <begin position="1"/>
        <end position="41"/>
    </location>
</feature>
<comment type="caution">
    <text evidence="3">The sequence shown here is derived from an EMBL/GenBank/DDBJ whole genome shotgun (WGS) entry which is preliminary data.</text>
</comment>
<evidence type="ECO:0000256" key="1">
    <source>
        <dbReference type="SAM" id="MobiDB-lite"/>
    </source>
</evidence>
<dbReference type="PANTHER" id="PTHR21354">
    <property type="entry name" value="ZINC FINGER PROTEIN 511"/>
    <property type="match status" value="1"/>
</dbReference>
<evidence type="ECO:0000259" key="2">
    <source>
        <dbReference type="PROSITE" id="PS00028"/>
    </source>
</evidence>
<protein>
    <recommendedName>
        <fullName evidence="2">C2H2-type domain-containing protein</fullName>
    </recommendedName>
</protein>
<dbReference type="AlphaFoldDB" id="A0AAD7MBF5"/>
<sequence>MSFKRHRAQSEASSSSSTSATETPTSKVQRTTPGPEAESSITHHPLLCTLPPTCNHSPTPIANSKDLETHYATYHAHVCEESGCNCVFPDARLLEIHQTECHDPLAAVRKDKGEKIFACHLASCARLFLTPKARRLHLIQGHGYPKEYYFAVTNKGVGGLLKRWGEGASLMRGQWKPREPPATSTSHPDVLVEEDDDDEEDEAAPATPHPSQQHPSMTGEGIDSLADSLNALSLVPPSIRFGRGGKNGGFANDQQPRGGRAHRGRGGQPHEDEMDVDVIPRGARGRGRGAAHTTDPVHGHNGKAHASNTADPDVLAYVPRGVRARGMLNVRGGTSRGKVNHRGAPDPGPARG</sequence>
<dbReference type="Proteomes" id="UP001221757">
    <property type="component" value="Unassembled WGS sequence"/>
</dbReference>
<proteinExistence type="predicted"/>
<feature type="region of interest" description="Disordered" evidence="1">
    <location>
        <begin position="237"/>
        <end position="314"/>
    </location>
</feature>
<feature type="compositionally biased region" description="Low complexity" evidence="1">
    <location>
        <begin position="10"/>
        <end position="26"/>
    </location>
</feature>
<feature type="region of interest" description="Disordered" evidence="1">
    <location>
        <begin position="172"/>
        <end position="223"/>
    </location>
</feature>
<evidence type="ECO:0000313" key="4">
    <source>
        <dbReference type="Proteomes" id="UP001221757"/>
    </source>
</evidence>
<accession>A0AAD7MBF5</accession>
<dbReference type="PROSITE" id="PS00028">
    <property type="entry name" value="ZINC_FINGER_C2H2_1"/>
    <property type="match status" value="2"/>
</dbReference>
<name>A0AAD7MBF5_MYCRO</name>
<dbReference type="SMART" id="SM00355">
    <property type="entry name" value="ZnF_C2H2"/>
    <property type="match status" value="2"/>
</dbReference>
<feature type="compositionally biased region" description="Acidic residues" evidence="1">
    <location>
        <begin position="191"/>
        <end position="203"/>
    </location>
</feature>
<keyword evidence="4" id="KW-1185">Reference proteome</keyword>
<dbReference type="PANTHER" id="PTHR21354:SF0">
    <property type="entry name" value="ZINC FINGER PROTEIN 511"/>
    <property type="match status" value="1"/>
</dbReference>
<dbReference type="InterPro" id="IPR039258">
    <property type="entry name" value="ZNF511"/>
</dbReference>
<evidence type="ECO:0000313" key="3">
    <source>
        <dbReference type="EMBL" id="KAJ7708860.1"/>
    </source>
</evidence>
<feature type="domain" description="C2H2-type" evidence="2">
    <location>
        <begin position="79"/>
        <end position="102"/>
    </location>
</feature>
<dbReference type="InterPro" id="IPR013087">
    <property type="entry name" value="Znf_C2H2_type"/>
</dbReference>